<proteinExistence type="predicted"/>
<keyword evidence="2" id="KW-1185">Reference proteome</keyword>
<dbReference type="Proteomes" id="UP000759443">
    <property type="component" value="Unassembled WGS sequence"/>
</dbReference>
<accession>A0ABS4E4A2</accession>
<evidence type="ECO:0000313" key="2">
    <source>
        <dbReference type="Proteomes" id="UP000759443"/>
    </source>
</evidence>
<dbReference type="EMBL" id="JAGGJU010000013">
    <property type="protein sequence ID" value="MBP1852776.1"/>
    <property type="molecule type" value="Genomic_DNA"/>
</dbReference>
<dbReference type="RefSeq" id="WP_245224254.1">
    <property type="nucleotide sequence ID" value="NZ_JAGGJU010000013.1"/>
</dbReference>
<protein>
    <submittedName>
        <fullName evidence="1">Uncharacterized protein</fullName>
    </submittedName>
</protein>
<name>A0ABS4E4A2_9HYPH</name>
<organism evidence="1 2">
    <name type="scientific">Rhizobium halophytocola</name>
    <dbReference type="NCBI Taxonomy" id="735519"/>
    <lineage>
        <taxon>Bacteria</taxon>
        <taxon>Pseudomonadati</taxon>
        <taxon>Pseudomonadota</taxon>
        <taxon>Alphaproteobacteria</taxon>
        <taxon>Hyphomicrobiales</taxon>
        <taxon>Rhizobiaceae</taxon>
        <taxon>Rhizobium/Agrobacterium group</taxon>
        <taxon>Rhizobium</taxon>
    </lineage>
</organism>
<evidence type="ECO:0000313" key="1">
    <source>
        <dbReference type="EMBL" id="MBP1852776.1"/>
    </source>
</evidence>
<comment type="caution">
    <text evidence="1">The sequence shown here is derived from an EMBL/GenBank/DDBJ whole genome shotgun (WGS) entry which is preliminary data.</text>
</comment>
<sequence>MTKASPVTPYGCFRLALQVLISGPIFIEVAAIDRALPTFWAARTLAPIEEDEMSSDLPTPIDTFDISLIRDVLQHAGFRYEEPMRPLDRDAARHALGLYQSGVRNSESLISAVNLWADEAVAARPSLGSAGDKP</sequence>
<reference evidence="1 2" key="1">
    <citation type="submission" date="2021-03" db="EMBL/GenBank/DDBJ databases">
        <title>Genomic Encyclopedia of Type Strains, Phase IV (KMG-IV): sequencing the most valuable type-strain genomes for metagenomic binning, comparative biology and taxonomic classification.</title>
        <authorList>
            <person name="Goeker M."/>
        </authorList>
    </citation>
    <scope>NUCLEOTIDE SEQUENCE [LARGE SCALE GENOMIC DNA]</scope>
    <source>
        <strain evidence="1 2">DSM 21600</strain>
    </source>
</reference>
<gene>
    <name evidence="1" type="ORF">J2Z17_004235</name>
</gene>